<evidence type="ECO:0000313" key="2">
    <source>
        <dbReference type="EMBL" id="MBA0724647.1"/>
    </source>
</evidence>
<accession>A0A7J9AKR2</accession>
<dbReference type="InterPro" id="IPR026960">
    <property type="entry name" value="RVT-Znf"/>
</dbReference>
<dbReference type="EMBL" id="JABEZV010000011">
    <property type="protein sequence ID" value="MBA0724647.1"/>
    <property type="molecule type" value="Genomic_DNA"/>
</dbReference>
<reference evidence="2 3" key="1">
    <citation type="journal article" date="2019" name="Genome Biol. Evol.">
        <title>Insights into the evolution of the New World diploid cottons (Gossypium, subgenus Houzingenia) based on genome sequencing.</title>
        <authorList>
            <person name="Grover C.E."/>
            <person name="Arick M.A. 2nd"/>
            <person name="Thrash A."/>
            <person name="Conover J.L."/>
            <person name="Sanders W.S."/>
            <person name="Peterson D.G."/>
            <person name="Frelichowski J.E."/>
            <person name="Scheffler J.A."/>
            <person name="Scheffler B.E."/>
            <person name="Wendel J.F."/>
        </authorList>
    </citation>
    <scope>NUCLEOTIDE SEQUENCE [LARGE SCALE GENOMIC DNA]</scope>
    <source>
        <strain evidence="2">4</strain>
        <tissue evidence="2">Leaf</tissue>
    </source>
</reference>
<dbReference type="Pfam" id="PF13966">
    <property type="entry name" value="zf-RVT"/>
    <property type="match status" value="1"/>
</dbReference>
<gene>
    <name evidence="2" type="ORF">Golax_021322</name>
</gene>
<feature type="domain" description="Reverse transcriptase zinc-binding" evidence="1">
    <location>
        <begin position="69"/>
        <end position="130"/>
    </location>
</feature>
<evidence type="ECO:0000313" key="3">
    <source>
        <dbReference type="Proteomes" id="UP000593574"/>
    </source>
</evidence>
<evidence type="ECO:0000259" key="1">
    <source>
        <dbReference type="Pfam" id="PF13966"/>
    </source>
</evidence>
<protein>
    <recommendedName>
        <fullName evidence="1">Reverse transcriptase zinc-binding domain-containing protein</fullName>
    </recommendedName>
</protein>
<sequence>MVFVRFIGGLFFRTLLDREESMLSKLKVLVGSLELDLEVEDRIIWIHDSAGEFTIKKLSDLLTYDGMGANDFPYIRIWKLKVQSRVRNFLWMMAIKRLPTKDFLISWGVHLDTSICSCPWCDREMERLQKSLWLIAISASCWIVWLARNNKIFNRTSTNLDTMLYHSKMRSLMWARAVHEDCQFSNGYWWCWPKPPPPGWMKFNVVGVALEDEVGCGGILRDDKGVACALFLGRIEAKRLEMAEIMAIKTTMHMYIGST</sequence>
<organism evidence="2 3">
    <name type="scientific">Gossypium laxum</name>
    <dbReference type="NCBI Taxonomy" id="34288"/>
    <lineage>
        <taxon>Eukaryota</taxon>
        <taxon>Viridiplantae</taxon>
        <taxon>Streptophyta</taxon>
        <taxon>Embryophyta</taxon>
        <taxon>Tracheophyta</taxon>
        <taxon>Spermatophyta</taxon>
        <taxon>Magnoliopsida</taxon>
        <taxon>eudicotyledons</taxon>
        <taxon>Gunneridae</taxon>
        <taxon>Pentapetalae</taxon>
        <taxon>rosids</taxon>
        <taxon>malvids</taxon>
        <taxon>Malvales</taxon>
        <taxon>Malvaceae</taxon>
        <taxon>Malvoideae</taxon>
        <taxon>Gossypium</taxon>
    </lineage>
</organism>
<dbReference type="Proteomes" id="UP000593574">
    <property type="component" value="Unassembled WGS sequence"/>
</dbReference>
<feature type="non-terminal residue" evidence="2">
    <location>
        <position position="1"/>
    </location>
</feature>
<name>A0A7J9AKR2_9ROSI</name>
<keyword evidence="3" id="KW-1185">Reference proteome</keyword>
<comment type="caution">
    <text evidence="2">The sequence shown here is derived from an EMBL/GenBank/DDBJ whole genome shotgun (WGS) entry which is preliminary data.</text>
</comment>
<proteinExistence type="predicted"/>
<dbReference type="AlphaFoldDB" id="A0A7J9AKR2"/>